<protein>
    <recommendedName>
        <fullName evidence="3">TolB-like 6-blade propeller-like</fullName>
    </recommendedName>
</protein>
<accession>A0A1N7K4C8</accession>
<dbReference type="Proteomes" id="UP000186026">
    <property type="component" value="Unassembled WGS sequence"/>
</dbReference>
<dbReference type="InterPro" id="IPR011044">
    <property type="entry name" value="Quino_amine_DH_bsu"/>
</dbReference>
<sequence>MKNYLLPFACVLFLLSCGEKNTENITNVENLTLTKVDSIQVPYFGLLNFMDIHPATERVLFFDQKKASLVVSNFTGTEIFEIKKDREDPDGYGSFPLGAGKFSADGQTFTIVSNQGVYTYDLEGNLVHGGKHQREKMPAFSGRASADTEFYWVGDRILTTGSGRGDYQRNTAEFYENYTALAWFDTLERNVEQFMYLDETSFFKNGKAHDIAHLIPRVTTDTERIYYIVGIEPALNIHDVNTPYKQIKRIPLNIPDYHFNQGEPFEEADPRIINPDIFSGRFDNIKVTDKYILVSFFPGISERDQDKYENMHWSELMNKTRKDYPSRLLVMDLEGELIKQLEIPVELDDTQWLVRGDFLYFKSSINLEEEEDFVKIYKVKLE</sequence>
<dbReference type="EMBL" id="FTOP01000001">
    <property type="protein sequence ID" value="SIS56407.1"/>
    <property type="molecule type" value="Genomic_DNA"/>
</dbReference>
<evidence type="ECO:0008006" key="3">
    <source>
        <dbReference type="Google" id="ProtNLM"/>
    </source>
</evidence>
<dbReference type="AlphaFoldDB" id="A0A1N7K4C8"/>
<keyword evidence="2" id="KW-1185">Reference proteome</keyword>
<evidence type="ECO:0000313" key="1">
    <source>
        <dbReference type="EMBL" id="SIS56407.1"/>
    </source>
</evidence>
<gene>
    <name evidence="1" type="ORF">SAMN05421761_101427</name>
</gene>
<proteinExistence type="predicted"/>
<dbReference type="SUPFAM" id="SSF50969">
    <property type="entry name" value="YVTN repeat-like/Quinoprotein amine dehydrogenase"/>
    <property type="match status" value="1"/>
</dbReference>
<dbReference type="OrthoDB" id="832467at2"/>
<organism evidence="1 2">
    <name type="scientific">Belliella pelovolcani</name>
    <dbReference type="NCBI Taxonomy" id="529505"/>
    <lineage>
        <taxon>Bacteria</taxon>
        <taxon>Pseudomonadati</taxon>
        <taxon>Bacteroidota</taxon>
        <taxon>Cytophagia</taxon>
        <taxon>Cytophagales</taxon>
        <taxon>Cyclobacteriaceae</taxon>
        <taxon>Belliella</taxon>
    </lineage>
</organism>
<name>A0A1N7K4C8_9BACT</name>
<dbReference type="STRING" id="529505.SAMN05421761_101427"/>
<dbReference type="PROSITE" id="PS51257">
    <property type="entry name" value="PROKAR_LIPOPROTEIN"/>
    <property type="match status" value="1"/>
</dbReference>
<dbReference type="RefSeq" id="WP_076498092.1">
    <property type="nucleotide sequence ID" value="NZ_FTOP01000001.1"/>
</dbReference>
<evidence type="ECO:0000313" key="2">
    <source>
        <dbReference type="Proteomes" id="UP000186026"/>
    </source>
</evidence>
<reference evidence="2" key="1">
    <citation type="submission" date="2017-01" db="EMBL/GenBank/DDBJ databases">
        <authorList>
            <person name="Varghese N."/>
            <person name="Submissions S."/>
        </authorList>
    </citation>
    <scope>NUCLEOTIDE SEQUENCE [LARGE SCALE GENOMIC DNA]</scope>
    <source>
        <strain evidence="2">DSM 46698</strain>
    </source>
</reference>